<dbReference type="EMBL" id="CAUYUJ010004994">
    <property type="protein sequence ID" value="CAK0811837.1"/>
    <property type="molecule type" value="Genomic_DNA"/>
</dbReference>
<accession>A0ABN9QZK4</accession>
<name>A0ABN9QZK4_9DINO</name>
<feature type="region of interest" description="Disordered" evidence="1">
    <location>
        <begin position="161"/>
        <end position="209"/>
    </location>
</feature>
<gene>
    <name evidence="2" type="ORF">PCOR1329_LOCUS16310</name>
</gene>
<dbReference type="InterPro" id="IPR015943">
    <property type="entry name" value="WD40/YVTN_repeat-like_dom_sf"/>
</dbReference>
<comment type="caution">
    <text evidence="2">The sequence shown here is derived from an EMBL/GenBank/DDBJ whole genome shotgun (WGS) entry which is preliminary data.</text>
</comment>
<protein>
    <submittedName>
        <fullName evidence="2">Uncharacterized protein</fullName>
    </submittedName>
</protein>
<dbReference type="SUPFAM" id="SSF50998">
    <property type="entry name" value="Quinoprotein alcohol dehydrogenase-like"/>
    <property type="match status" value="1"/>
</dbReference>
<evidence type="ECO:0000256" key="1">
    <source>
        <dbReference type="SAM" id="MobiDB-lite"/>
    </source>
</evidence>
<proteinExistence type="predicted"/>
<dbReference type="Proteomes" id="UP001189429">
    <property type="component" value="Unassembled WGS sequence"/>
</dbReference>
<evidence type="ECO:0000313" key="3">
    <source>
        <dbReference type="Proteomes" id="UP001189429"/>
    </source>
</evidence>
<dbReference type="Gene3D" id="2.130.10.10">
    <property type="entry name" value="YVTN repeat-like/Quinoprotein amine dehydrogenase"/>
    <property type="match status" value="1"/>
</dbReference>
<dbReference type="InterPro" id="IPR011047">
    <property type="entry name" value="Quinoprotein_ADH-like_sf"/>
</dbReference>
<feature type="non-terminal residue" evidence="2">
    <location>
        <position position="1"/>
    </location>
</feature>
<keyword evidence="3" id="KW-1185">Reference proteome</keyword>
<feature type="compositionally biased region" description="Basic residues" evidence="1">
    <location>
        <begin position="179"/>
        <end position="189"/>
    </location>
</feature>
<evidence type="ECO:0000313" key="2">
    <source>
        <dbReference type="EMBL" id="CAK0811837.1"/>
    </source>
</evidence>
<reference evidence="2" key="1">
    <citation type="submission" date="2023-10" db="EMBL/GenBank/DDBJ databases">
        <authorList>
            <person name="Chen Y."/>
            <person name="Shah S."/>
            <person name="Dougan E. K."/>
            <person name="Thang M."/>
            <person name="Chan C."/>
        </authorList>
    </citation>
    <scope>NUCLEOTIDE SEQUENCE [LARGE SCALE GENOMIC DNA]</scope>
</reference>
<organism evidence="2 3">
    <name type="scientific">Prorocentrum cordatum</name>
    <dbReference type="NCBI Taxonomy" id="2364126"/>
    <lineage>
        <taxon>Eukaryota</taxon>
        <taxon>Sar</taxon>
        <taxon>Alveolata</taxon>
        <taxon>Dinophyceae</taxon>
        <taxon>Prorocentrales</taxon>
        <taxon>Prorocentraceae</taxon>
        <taxon>Prorocentrum</taxon>
    </lineage>
</organism>
<sequence length="209" mass="22369">PMHRLRGATWKTIFSNPLSPVHGQPPLAQLAAVDARAPLSRVGGRDGPGGVILFLLFPSSSSSFSSSLGPTETSDTRPPCRWKYDLESSGDEEFVLLVKPDGASVFCASGDAAMHAVDTSSGSRQWSFDLDSRLRRLRRHGRRDAERGGGLHRRGAVVAGVAGRRRRGRAGRVPARGPRAPRRGGRRAARAGGAHGRGAVARMPRWGPL</sequence>